<reference evidence="2 3" key="1">
    <citation type="submission" date="2016-10" db="EMBL/GenBank/DDBJ databases">
        <authorList>
            <person name="Varghese N."/>
            <person name="Submissions S."/>
        </authorList>
    </citation>
    <scope>NUCLEOTIDE SEQUENCE [LARGE SCALE GENOMIC DNA]</scope>
    <source>
        <strain evidence="2 3">IBRC-M10081</strain>
    </source>
</reference>
<keyword evidence="1" id="KW-0812">Transmembrane</keyword>
<feature type="transmembrane region" description="Helical" evidence="1">
    <location>
        <begin position="40"/>
        <end position="62"/>
    </location>
</feature>
<dbReference type="AlphaFoldDB" id="A0A662Z216"/>
<keyword evidence="1" id="KW-0472">Membrane</keyword>
<sequence>MSAKEQDKLKRGRIEAGILIGAIIGIAIFGLIIGTLLDQVVLWLIITGVAGAAVGLLIALNLNKKDKRVE</sequence>
<gene>
    <name evidence="2" type="ORF">SAMN05192557_0780</name>
</gene>
<name>A0A662Z216_9STAP</name>
<accession>A0A662Z216</accession>
<organism evidence="2 3">
    <name type="scientific">Aliicoccus persicus</name>
    <dbReference type="NCBI Taxonomy" id="930138"/>
    <lineage>
        <taxon>Bacteria</taxon>
        <taxon>Bacillati</taxon>
        <taxon>Bacillota</taxon>
        <taxon>Bacilli</taxon>
        <taxon>Bacillales</taxon>
        <taxon>Staphylococcaceae</taxon>
        <taxon>Aliicoccus</taxon>
    </lineage>
</organism>
<dbReference type="EMBL" id="FOIT01000002">
    <property type="protein sequence ID" value="SEV92131.1"/>
    <property type="molecule type" value="Genomic_DNA"/>
</dbReference>
<evidence type="ECO:0000313" key="2">
    <source>
        <dbReference type="EMBL" id="SEV92131.1"/>
    </source>
</evidence>
<evidence type="ECO:0000313" key="3">
    <source>
        <dbReference type="Proteomes" id="UP000243605"/>
    </source>
</evidence>
<protein>
    <submittedName>
        <fullName evidence="2">Uncharacterized protein</fullName>
    </submittedName>
</protein>
<dbReference type="Proteomes" id="UP000243605">
    <property type="component" value="Unassembled WGS sequence"/>
</dbReference>
<feature type="transmembrane region" description="Helical" evidence="1">
    <location>
        <begin position="12"/>
        <end position="34"/>
    </location>
</feature>
<keyword evidence="1" id="KW-1133">Transmembrane helix</keyword>
<keyword evidence="3" id="KW-1185">Reference proteome</keyword>
<evidence type="ECO:0000256" key="1">
    <source>
        <dbReference type="SAM" id="Phobius"/>
    </source>
</evidence>
<proteinExistence type="predicted"/>